<evidence type="ECO:0000256" key="7">
    <source>
        <dbReference type="ARBA" id="ARBA00023033"/>
    </source>
</evidence>
<dbReference type="GO" id="GO:0020037">
    <property type="term" value="F:heme binding"/>
    <property type="evidence" value="ECO:0007669"/>
    <property type="project" value="InterPro"/>
</dbReference>
<evidence type="ECO:0000313" key="9">
    <source>
        <dbReference type="EMBL" id="KAJ3515892.1"/>
    </source>
</evidence>
<keyword evidence="5" id="KW-0560">Oxidoreductase</keyword>
<gene>
    <name evidence="9" type="ORF">NLJ89_g1470</name>
</gene>
<feature type="transmembrane region" description="Helical" evidence="8">
    <location>
        <begin position="59"/>
        <end position="81"/>
    </location>
</feature>
<protein>
    <recommendedName>
        <fullName evidence="11">Cytochrome P450 monooxygenase</fullName>
    </recommendedName>
</protein>
<evidence type="ECO:0000256" key="8">
    <source>
        <dbReference type="SAM" id="Phobius"/>
    </source>
</evidence>
<dbReference type="Gene3D" id="1.10.630.10">
    <property type="entry name" value="Cytochrome P450"/>
    <property type="match status" value="2"/>
</dbReference>
<keyword evidence="8" id="KW-1133">Transmembrane helix</keyword>
<evidence type="ECO:0000256" key="6">
    <source>
        <dbReference type="ARBA" id="ARBA00023004"/>
    </source>
</evidence>
<dbReference type="SUPFAM" id="SSF48264">
    <property type="entry name" value="Cytochrome P450"/>
    <property type="match status" value="1"/>
</dbReference>
<feature type="transmembrane region" description="Helical" evidence="8">
    <location>
        <begin position="35"/>
        <end position="53"/>
    </location>
</feature>
<dbReference type="InterPro" id="IPR050121">
    <property type="entry name" value="Cytochrome_P450_monoxygenase"/>
</dbReference>
<evidence type="ECO:0000256" key="2">
    <source>
        <dbReference type="ARBA" id="ARBA00005179"/>
    </source>
</evidence>
<organism evidence="9 10">
    <name type="scientific">Agrocybe chaxingu</name>
    <dbReference type="NCBI Taxonomy" id="84603"/>
    <lineage>
        <taxon>Eukaryota</taxon>
        <taxon>Fungi</taxon>
        <taxon>Dikarya</taxon>
        <taxon>Basidiomycota</taxon>
        <taxon>Agaricomycotina</taxon>
        <taxon>Agaricomycetes</taxon>
        <taxon>Agaricomycetidae</taxon>
        <taxon>Agaricales</taxon>
        <taxon>Agaricineae</taxon>
        <taxon>Strophariaceae</taxon>
        <taxon>Agrocybe</taxon>
    </lineage>
</organism>
<evidence type="ECO:0000256" key="5">
    <source>
        <dbReference type="ARBA" id="ARBA00023002"/>
    </source>
</evidence>
<evidence type="ECO:0000256" key="3">
    <source>
        <dbReference type="ARBA" id="ARBA00010617"/>
    </source>
</evidence>
<dbReference type="OrthoDB" id="6692864at2759"/>
<keyword evidence="8" id="KW-0472">Membrane</keyword>
<comment type="cofactor">
    <cofactor evidence="1">
        <name>heme</name>
        <dbReference type="ChEBI" id="CHEBI:30413"/>
    </cofactor>
</comment>
<comment type="similarity">
    <text evidence="3">Belongs to the cytochrome P450 family.</text>
</comment>
<dbReference type="GO" id="GO:0005506">
    <property type="term" value="F:iron ion binding"/>
    <property type="evidence" value="ECO:0007669"/>
    <property type="project" value="InterPro"/>
</dbReference>
<dbReference type="AlphaFoldDB" id="A0A9W8MZY9"/>
<accession>A0A9W8MZY9</accession>
<evidence type="ECO:0008006" key="11">
    <source>
        <dbReference type="Google" id="ProtNLM"/>
    </source>
</evidence>
<dbReference type="EMBL" id="JANKHO010000076">
    <property type="protein sequence ID" value="KAJ3515892.1"/>
    <property type="molecule type" value="Genomic_DNA"/>
</dbReference>
<keyword evidence="6" id="KW-0408">Iron</keyword>
<evidence type="ECO:0000313" key="10">
    <source>
        <dbReference type="Proteomes" id="UP001148786"/>
    </source>
</evidence>
<dbReference type="Pfam" id="PF00067">
    <property type="entry name" value="p450"/>
    <property type="match status" value="2"/>
</dbReference>
<dbReference type="PANTHER" id="PTHR24305">
    <property type="entry name" value="CYTOCHROME P450"/>
    <property type="match status" value="1"/>
</dbReference>
<keyword evidence="8" id="KW-0812">Transmembrane</keyword>
<name>A0A9W8MZY9_9AGAR</name>
<dbReference type="InterPro" id="IPR001128">
    <property type="entry name" value="Cyt_P450"/>
</dbReference>
<keyword evidence="4" id="KW-0479">Metal-binding</keyword>
<evidence type="ECO:0000256" key="4">
    <source>
        <dbReference type="ARBA" id="ARBA00022723"/>
    </source>
</evidence>
<dbReference type="GO" id="GO:0004497">
    <property type="term" value="F:monooxygenase activity"/>
    <property type="evidence" value="ECO:0007669"/>
    <property type="project" value="UniProtKB-KW"/>
</dbReference>
<dbReference type="Proteomes" id="UP001148786">
    <property type="component" value="Unassembled WGS sequence"/>
</dbReference>
<proteinExistence type="inferred from homology"/>
<feature type="transmembrane region" description="Helical" evidence="8">
    <location>
        <begin position="6"/>
        <end position="26"/>
    </location>
</feature>
<dbReference type="GO" id="GO:0016705">
    <property type="term" value="F:oxidoreductase activity, acting on paired donors, with incorporation or reduction of molecular oxygen"/>
    <property type="evidence" value="ECO:0007669"/>
    <property type="project" value="InterPro"/>
</dbReference>
<reference evidence="9" key="1">
    <citation type="submission" date="2022-07" db="EMBL/GenBank/DDBJ databases">
        <title>Genome Sequence of Agrocybe chaxingu.</title>
        <authorList>
            <person name="Buettner E."/>
        </authorList>
    </citation>
    <scope>NUCLEOTIDE SEQUENCE</scope>
    <source>
        <strain evidence="9">MP-N11</strain>
    </source>
</reference>
<dbReference type="PANTHER" id="PTHR24305:SF187">
    <property type="entry name" value="P450, PUTATIVE (EUROFUNG)-RELATED"/>
    <property type="match status" value="1"/>
</dbReference>
<sequence length="542" mass="60807">MTLPQFSYWDNIGVVVAVALVVHLIFKRTETHEPAYVLFLLLVIPAALTLPFLQHAAHVSHAAFTVFAVYWISISFSILLYRASPWHPLAKYPGPLLCKLSKFYLAFKAARGGKQHIYYKNLHEKYGNVVRVGPNELIICDVNVVNPILGPTGLPKGPFWEGRVPEQEAVKPLIAIRDKQEHNRRRRPWTRAFSTPALKGYENMVTKRSFQLMDALGAQKGIVNLTQWVSFFAYDIMNDLAFGGGSEMIKEGDADGLWHLLEAGQRNALFMSHVPWLGALFLRFPSFAQDLKAFRTHAKKRAMVRKTQGSAHKDIFHHLMDEDGVASQPPSVVEVISDGGLAIIAGRLQAEIDELSEDDIMDFAKLAHLSYLNGCLNESLRLLPPVLSGSQRAPERGSGGKMIGPYFIPEGSAVVIPSYSLQRDPRCFSPLPDAFLPERWLPEDKRSALEPKVFDGQEFILNLTAFTPFSMGAANCAGKNLAWMEMRMVVSLMVQNFEMKFADGYNPQQWYNDLTDYFVTMKGELPTILILRKTSTHVSLAV</sequence>
<dbReference type="InterPro" id="IPR036396">
    <property type="entry name" value="Cyt_P450_sf"/>
</dbReference>
<comment type="caution">
    <text evidence="9">The sequence shown here is derived from an EMBL/GenBank/DDBJ whole genome shotgun (WGS) entry which is preliminary data.</text>
</comment>
<comment type="pathway">
    <text evidence="2">Secondary metabolite biosynthesis.</text>
</comment>
<keyword evidence="7" id="KW-0503">Monooxygenase</keyword>
<keyword evidence="10" id="KW-1185">Reference proteome</keyword>
<evidence type="ECO:0000256" key="1">
    <source>
        <dbReference type="ARBA" id="ARBA00001971"/>
    </source>
</evidence>